<name>A0A9P6IZG2_9FUNG</name>
<protein>
    <recommendedName>
        <fullName evidence="1">Protein kinase domain-containing protein</fullName>
    </recommendedName>
</protein>
<dbReference type="GO" id="GO:0004674">
    <property type="term" value="F:protein serine/threonine kinase activity"/>
    <property type="evidence" value="ECO:0007669"/>
    <property type="project" value="TreeGrafter"/>
</dbReference>
<keyword evidence="3" id="KW-1185">Reference proteome</keyword>
<dbReference type="EMBL" id="JAAAHW010006785">
    <property type="protein sequence ID" value="KAF9955046.1"/>
    <property type="molecule type" value="Genomic_DNA"/>
</dbReference>
<dbReference type="PROSITE" id="PS50011">
    <property type="entry name" value="PROTEIN_KINASE_DOM"/>
    <property type="match status" value="1"/>
</dbReference>
<organism evidence="2 3">
    <name type="scientific">Modicella reniformis</name>
    <dbReference type="NCBI Taxonomy" id="1440133"/>
    <lineage>
        <taxon>Eukaryota</taxon>
        <taxon>Fungi</taxon>
        <taxon>Fungi incertae sedis</taxon>
        <taxon>Mucoromycota</taxon>
        <taxon>Mortierellomycotina</taxon>
        <taxon>Mortierellomycetes</taxon>
        <taxon>Mortierellales</taxon>
        <taxon>Mortierellaceae</taxon>
        <taxon>Modicella</taxon>
    </lineage>
</organism>
<dbReference type="InterPro" id="IPR001245">
    <property type="entry name" value="Ser-Thr/Tyr_kinase_cat_dom"/>
</dbReference>
<dbReference type="Gene3D" id="1.10.510.10">
    <property type="entry name" value="Transferase(Phosphotransferase) domain 1"/>
    <property type="match status" value="1"/>
</dbReference>
<evidence type="ECO:0000313" key="3">
    <source>
        <dbReference type="Proteomes" id="UP000749646"/>
    </source>
</evidence>
<accession>A0A9P6IZG2</accession>
<dbReference type="OrthoDB" id="544350at2759"/>
<evidence type="ECO:0000313" key="2">
    <source>
        <dbReference type="EMBL" id="KAF9955046.1"/>
    </source>
</evidence>
<reference evidence="2" key="1">
    <citation type="journal article" date="2020" name="Fungal Divers.">
        <title>Resolving the Mortierellaceae phylogeny through synthesis of multi-gene phylogenetics and phylogenomics.</title>
        <authorList>
            <person name="Vandepol N."/>
            <person name="Liber J."/>
            <person name="Desiro A."/>
            <person name="Na H."/>
            <person name="Kennedy M."/>
            <person name="Barry K."/>
            <person name="Grigoriev I.V."/>
            <person name="Miller A.N."/>
            <person name="O'Donnell K."/>
            <person name="Stajich J.E."/>
            <person name="Bonito G."/>
        </authorList>
    </citation>
    <scope>NUCLEOTIDE SEQUENCE</scope>
    <source>
        <strain evidence="2">MES-2147</strain>
    </source>
</reference>
<dbReference type="Proteomes" id="UP000749646">
    <property type="component" value="Unassembled WGS sequence"/>
</dbReference>
<dbReference type="InterPro" id="IPR051681">
    <property type="entry name" value="Ser/Thr_Kinases-Pseudokinases"/>
</dbReference>
<evidence type="ECO:0000259" key="1">
    <source>
        <dbReference type="PROSITE" id="PS50011"/>
    </source>
</evidence>
<gene>
    <name evidence="2" type="ORF">BGZ65_003634</name>
</gene>
<dbReference type="PIRSF" id="PIRSF000654">
    <property type="entry name" value="Integrin-linked_kinase"/>
    <property type="match status" value="1"/>
</dbReference>
<dbReference type="InterPro" id="IPR011009">
    <property type="entry name" value="Kinase-like_dom_sf"/>
</dbReference>
<comment type="caution">
    <text evidence="2">The sequence shown here is derived from an EMBL/GenBank/DDBJ whole genome shotgun (WGS) entry which is preliminary data.</text>
</comment>
<proteinExistence type="predicted"/>
<dbReference type="PANTHER" id="PTHR44329">
    <property type="entry name" value="SERINE/THREONINE-PROTEIN KINASE TNNI3K-RELATED"/>
    <property type="match status" value="1"/>
</dbReference>
<dbReference type="GO" id="GO:0005524">
    <property type="term" value="F:ATP binding"/>
    <property type="evidence" value="ECO:0007669"/>
    <property type="project" value="InterPro"/>
</dbReference>
<dbReference type="InterPro" id="IPR000719">
    <property type="entry name" value="Prot_kinase_dom"/>
</dbReference>
<feature type="domain" description="Protein kinase" evidence="1">
    <location>
        <begin position="31"/>
        <end position="285"/>
    </location>
</feature>
<dbReference type="AlphaFoldDB" id="A0A9P6IZG2"/>
<sequence>METQETLRRERTRILERTVVSSYRQIDFKDISNILPLKRGGYGEIHCAEWSRLRVVLKRALPDHSEGLEQFDQELEILKRVHDYDFIVPFYGVTTDPRSNVRCMVMKYCSNENLCSFLEKHHDQLTWLEWYRLSIEITKGLEFLHKSGFHHRDLHSGNILLDDKRTAMLCDFGLSRSSSRDHTTEVAATVGVASFLAPERFPAQRPVYTESCDIYSLGVIFWHISSGRIPFASRLREPMLLRELMDGLREEIVPGTPREFRDLIGKCWDIKPSRRLKIDVIIAIL</sequence>
<dbReference type="Pfam" id="PF07714">
    <property type="entry name" value="PK_Tyr_Ser-Thr"/>
    <property type="match status" value="1"/>
</dbReference>
<dbReference type="SUPFAM" id="SSF56112">
    <property type="entry name" value="Protein kinase-like (PK-like)"/>
    <property type="match status" value="1"/>
</dbReference>